<accession>A0ABQ1V355</accession>
<gene>
    <name evidence="1" type="ORF">GCM10007298_34040</name>
</gene>
<sequence>MIAAAAIFVSITIAQIQAPTANAYPVGGVDIQGWCKSQFSATYAVGTTVNPKDALTWKCTYLGVPARNVNMDAACRRQYGSTAWAMLYDRWNAYSWKCWTPSR</sequence>
<keyword evidence="2" id="KW-1185">Reference proteome</keyword>
<proteinExistence type="predicted"/>
<evidence type="ECO:0000313" key="2">
    <source>
        <dbReference type="Proteomes" id="UP000632454"/>
    </source>
</evidence>
<dbReference type="EMBL" id="BMCS01000002">
    <property type="protein sequence ID" value="GGF35413.1"/>
    <property type="molecule type" value="Genomic_DNA"/>
</dbReference>
<organism evidence="1 2">
    <name type="scientific">Williamsia phyllosphaerae</name>
    <dbReference type="NCBI Taxonomy" id="885042"/>
    <lineage>
        <taxon>Bacteria</taxon>
        <taxon>Bacillati</taxon>
        <taxon>Actinomycetota</taxon>
        <taxon>Actinomycetes</taxon>
        <taxon>Mycobacteriales</taxon>
        <taxon>Nocardiaceae</taxon>
        <taxon>Williamsia</taxon>
    </lineage>
</organism>
<evidence type="ECO:0000313" key="1">
    <source>
        <dbReference type="EMBL" id="GGF35413.1"/>
    </source>
</evidence>
<dbReference type="Proteomes" id="UP000632454">
    <property type="component" value="Unassembled WGS sequence"/>
</dbReference>
<protein>
    <recommendedName>
        <fullName evidence="3">Secreted protein</fullName>
    </recommendedName>
</protein>
<comment type="caution">
    <text evidence="1">The sequence shown here is derived from an EMBL/GenBank/DDBJ whole genome shotgun (WGS) entry which is preliminary data.</text>
</comment>
<reference evidence="2" key="1">
    <citation type="journal article" date="2019" name="Int. J. Syst. Evol. Microbiol.">
        <title>The Global Catalogue of Microorganisms (GCM) 10K type strain sequencing project: providing services to taxonomists for standard genome sequencing and annotation.</title>
        <authorList>
            <consortium name="The Broad Institute Genomics Platform"/>
            <consortium name="The Broad Institute Genome Sequencing Center for Infectious Disease"/>
            <person name="Wu L."/>
            <person name="Ma J."/>
        </authorList>
    </citation>
    <scope>NUCLEOTIDE SEQUENCE [LARGE SCALE GENOMIC DNA]</scope>
    <source>
        <strain evidence="2">CCM 7855</strain>
    </source>
</reference>
<evidence type="ECO:0008006" key="3">
    <source>
        <dbReference type="Google" id="ProtNLM"/>
    </source>
</evidence>
<name>A0ABQ1V355_9NOCA</name>